<evidence type="ECO:0000313" key="2">
    <source>
        <dbReference type="EMBL" id="CAE0805755.1"/>
    </source>
</evidence>
<gene>
    <name evidence="2" type="ORF">EGYM00163_LOCUS16881</name>
</gene>
<dbReference type="AlphaFoldDB" id="A0A7S4FNM8"/>
<reference evidence="2" key="1">
    <citation type="submission" date="2021-01" db="EMBL/GenBank/DDBJ databases">
        <authorList>
            <person name="Corre E."/>
            <person name="Pelletier E."/>
            <person name="Niang G."/>
            <person name="Scheremetjew M."/>
            <person name="Finn R."/>
            <person name="Kale V."/>
            <person name="Holt S."/>
            <person name="Cochrane G."/>
            <person name="Meng A."/>
            <person name="Brown T."/>
            <person name="Cohen L."/>
        </authorList>
    </citation>
    <scope>NUCLEOTIDE SEQUENCE</scope>
    <source>
        <strain evidence="2">CCMP1594</strain>
    </source>
</reference>
<dbReference type="EMBL" id="HBJA01047875">
    <property type="protein sequence ID" value="CAE0805755.1"/>
    <property type="molecule type" value="Transcribed_RNA"/>
</dbReference>
<feature type="region of interest" description="Disordered" evidence="1">
    <location>
        <begin position="22"/>
        <end position="52"/>
    </location>
</feature>
<accession>A0A7S4FNM8</accession>
<feature type="compositionally biased region" description="Low complexity" evidence="1">
    <location>
        <begin position="93"/>
        <end position="110"/>
    </location>
</feature>
<name>A0A7S4FNM8_9EUGL</name>
<evidence type="ECO:0000256" key="1">
    <source>
        <dbReference type="SAM" id="MobiDB-lite"/>
    </source>
</evidence>
<proteinExistence type="predicted"/>
<feature type="region of interest" description="Disordered" evidence="1">
    <location>
        <begin position="66"/>
        <end position="148"/>
    </location>
</feature>
<sequence>MWAEPARPGGWGFSLNFTKGESLSKKPACPPRQGFLSSFIPPSRSSDRQSRERVWRRLLGDLYSLPHSKHKGEKYKRNTKRAALHHAASVKRSSLATSQSSDLSQSMSSHHLSHSYGDPMGASTPSLSRSVNSRGRSRLKPNGTAAPDIMHRLDTEDSLAAPVAVPGAVSQSTSRLNQQVELCLGLTERKTAMPEASLDMSFSGPSTSFAMSSASLAPAADADQGGQRAEAIEQLSFRIEQLKLQFKRKSSDDAHSPPASPGRPAFSPRMGTSPVVGSPRMEAASPRGIGEGVGLGELEFTGKMNCRLRQKMLEAKVLSNSPRTVEALKERLAYHKTRQERLHAAAGNKIQQNIREAAEQPPRNRRLIEEARRATPAETPSERMYRETMAEMRSAFARERRPGHLWAAAIYAVLFPAAVVSAMQAAVPDAPGSDDDDSDNSEF</sequence>
<feature type="compositionally biased region" description="Basic residues" evidence="1">
    <location>
        <begin position="67"/>
        <end position="84"/>
    </location>
</feature>
<feature type="region of interest" description="Disordered" evidence="1">
    <location>
        <begin position="246"/>
        <end position="288"/>
    </location>
</feature>
<organism evidence="2">
    <name type="scientific">Eutreptiella gymnastica</name>
    <dbReference type="NCBI Taxonomy" id="73025"/>
    <lineage>
        <taxon>Eukaryota</taxon>
        <taxon>Discoba</taxon>
        <taxon>Euglenozoa</taxon>
        <taxon>Euglenida</taxon>
        <taxon>Spirocuta</taxon>
        <taxon>Euglenophyceae</taxon>
        <taxon>Eutreptiales</taxon>
        <taxon>Eutreptiaceae</taxon>
        <taxon>Eutreptiella</taxon>
    </lineage>
</organism>
<feature type="compositionally biased region" description="Polar residues" evidence="1">
    <location>
        <begin position="123"/>
        <end position="134"/>
    </location>
</feature>
<protein>
    <submittedName>
        <fullName evidence="2">Uncharacterized protein</fullName>
    </submittedName>
</protein>